<sequence>MASVTLDAGVGAGRFSGLGNHNFDAVHTGSSNDGLYKTLARPLVHSVLSGFNALIFAYGQTASGKTFTLSGDEKSGTEGITQKAIKDLFRGIRASKREREWLVRCSWLEVYNEGVKDLLEPTNVPQVRSSTTRGTFVSPLSEIIVTSPQAVYALLEQGQANRHVNATDWNEKSSRSHTAFKIVVESWARGADEAASSGDKKKVRISELVLVDLAGSEKYVTQGGKERRAEGANINKSLLTLGKVIYALSERTNEDEANATPGGGAGMHIPYRDSKLTRILQSSLSGNSKIAVVATLNQSVGALEESLSTINFAKRIKRVRLSAKLNEVDAPELMSQETQALIVKYRSE</sequence>
<dbReference type="PANTHER" id="PTHR47968">
    <property type="entry name" value="CENTROMERE PROTEIN E"/>
    <property type="match status" value="1"/>
</dbReference>
<dbReference type="InterPro" id="IPR027640">
    <property type="entry name" value="Kinesin-like_fam"/>
</dbReference>
<feature type="domain" description="Kinesin motor" evidence="7">
    <location>
        <begin position="1"/>
        <end position="319"/>
    </location>
</feature>
<organism evidence="8 9">
    <name type="scientific">Jaminaea rosea</name>
    <dbReference type="NCBI Taxonomy" id="1569628"/>
    <lineage>
        <taxon>Eukaryota</taxon>
        <taxon>Fungi</taxon>
        <taxon>Dikarya</taxon>
        <taxon>Basidiomycota</taxon>
        <taxon>Ustilaginomycotina</taxon>
        <taxon>Exobasidiomycetes</taxon>
        <taxon>Microstromatales</taxon>
        <taxon>Microstromatales incertae sedis</taxon>
        <taxon>Jaminaea</taxon>
    </lineage>
</organism>
<keyword evidence="1 5" id="KW-0547">Nucleotide-binding</keyword>
<keyword evidence="9" id="KW-1185">Reference proteome</keyword>
<dbReference type="RefSeq" id="XP_025363681.1">
    <property type="nucleotide sequence ID" value="XM_025504343.1"/>
</dbReference>
<dbReference type="GO" id="GO:0005524">
    <property type="term" value="F:ATP binding"/>
    <property type="evidence" value="ECO:0007669"/>
    <property type="project" value="UniProtKB-UniRule"/>
</dbReference>
<dbReference type="PROSITE" id="PS00411">
    <property type="entry name" value="KINESIN_MOTOR_1"/>
    <property type="match status" value="1"/>
</dbReference>
<evidence type="ECO:0000256" key="4">
    <source>
        <dbReference type="ARBA" id="ARBA00023175"/>
    </source>
</evidence>
<evidence type="ECO:0000256" key="2">
    <source>
        <dbReference type="ARBA" id="ARBA00022840"/>
    </source>
</evidence>
<comment type="similarity">
    <text evidence="5 6">Belongs to the TRAFAC class myosin-kinesin ATPase superfamily. Kinesin family.</text>
</comment>
<dbReference type="PROSITE" id="PS50067">
    <property type="entry name" value="KINESIN_MOTOR_2"/>
    <property type="match status" value="1"/>
</dbReference>
<dbReference type="SUPFAM" id="SSF52540">
    <property type="entry name" value="P-loop containing nucleoside triphosphate hydrolases"/>
    <property type="match status" value="1"/>
</dbReference>
<dbReference type="InterPro" id="IPR027417">
    <property type="entry name" value="P-loop_NTPase"/>
</dbReference>
<evidence type="ECO:0000256" key="6">
    <source>
        <dbReference type="RuleBase" id="RU000394"/>
    </source>
</evidence>
<keyword evidence="4 5" id="KW-0505">Motor protein</keyword>
<protein>
    <recommendedName>
        <fullName evidence="6">Kinesin-like protein</fullName>
    </recommendedName>
</protein>
<evidence type="ECO:0000313" key="8">
    <source>
        <dbReference type="EMBL" id="PWN29069.1"/>
    </source>
</evidence>
<reference evidence="8 9" key="1">
    <citation type="journal article" date="2018" name="Mol. Biol. Evol.">
        <title>Broad Genomic Sampling Reveals a Smut Pathogenic Ancestry of the Fungal Clade Ustilaginomycotina.</title>
        <authorList>
            <person name="Kijpornyongpan T."/>
            <person name="Mondo S.J."/>
            <person name="Barry K."/>
            <person name="Sandor L."/>
            <person name="Lee J."/>
            <person name="Lipzen A."/>
            <person name="Pangilinan J."/>
            <person name="LaButti K."/>
            <person name="Hainaut M."/>
            <person name="Henrissat B."/>
            <person name="Grigoriev I.V."/>
            <person name="Spatafora J.W."/>
            <person name="Aime M.C."/>
        </authorList>
    </citation>
    <scope>NUCLEOTIDE SEQUENCE [LARGE SCALE GENOMIC DNA]</scope>
    <source>
        <strain evidence="8 9">MCA 5214</strain>
    </source>
</reference>
<dbReference type="GeneID" id="37026166"/>
<feature type="binding site" evidence="5">
    <location>
        <begin position="59"/>
        <end position="66"/>
    </location>
    <ligand>
        <name>ATP</name>
        <dbReference type="ChEBI" id="CHEBI:30616"/>
    </ligand>
</feature>
<dbReference type="GO" id="GO:0003777">
    <property type="term" value="F:microtubule motor activity"/>
    <property type="evidence" value="ECO:0007669"/>
    <property type="project" value="InterPro"/>
</dbReference>
<evidence type="ECO:0000256" key="3">
    <source>
        <dbReference type="ARBA" id="ARBA00023054"/>
    </source>
</evidence>
<dbReference type="GO" id="GO:0005874">
    <property type="term" value="C:microtubule"/>
    <property type="evidence" value="ECO:0007669"/>
    <property type="project" value="UniProtKB-KW"/>
</dbReference>
<evidence type="ECO:0000313" key="9">
    <source>
        <dbReference type="Proteomes" id="UP000245884"/>
    </source>
</evidence>
<dbReference type="SMART" id="SM00129">
    <property type="entry name" value="KISc"/>
    <property type="match status" value="1"/>
</dbReference>
<dbReference type="OrthoDB" id="3176171at2759"/>
<dbReference type="InterPro" id="IPR036961">
    <property type="entry name" value="Kinesin_motor_dom_sf"/>
</dbReference>
<dbReference type="PANTHER" id="PTHR47968:SF75">
    <property type="entry name" value="CENTROMERE-ASSOCIATED PROTEIN E"/>
    <property type="match status" value="1"/>
</dbReference>
<dbReference type="InterPro" id="IPR019821">
    <property type="entry name" value="Kinesin_motor_CS"/>
</dbReference>
<dbReference type="Pfam" id="PF00225">
    <property type="entry name" value="Kinesin"/>
    <property type="match status" value="1"/>
</dbReference>
<dbReference type="Gene3D" id="3.40.850.10">
    <property type="entry name" value="Kinesin motor domain"/>
    <property type="match status" value="1"/>
</dbReference>
<keyword evidence="2 5" id="KW-0067">ATP-binding</keyword>
<dbReference type="STRING" id="1569628.A0A316UUW7"/>
<feature type="non-terminal residue" evidence="8">
    <location>
        <position position="348"/>
    </location>
</feature>
<dbReference type="EMBL" id="KZ819664">
    <property type="protein sequence ID" value="PWN29069.1"/>
    <property type="molecule type" value="Genomic_DNA"/>
</dbReference>
<gene>
    <name evidence="8" type="ORF">BDZ90DRAFT_217948</name>
</gene>
<evidence type="ECO:0000259" key="7">
    <source>
        <dbReference type="PROSITE" id="PS50067"/>
    </source>
</evidence>
<dbReference type="GO" id="GO:0007018">
    <property type="term" value="P:microtubule-based movement"/>
    <property type="evidence" value="ECO:0007669"/>
    <property type="project" value="InterPro"/>
</dbReference>
<dbReference type="Proteomes" id="UP000245884">
    <property type="component" value="Unassembled WGS sequence"/>
</dbReference>
<dbReference type="AlphaFoldDB" id="A0A316UUW7"/>
<dbReference type="PRINTS" id="PR00380">
    <property type="entry name" value="KINESINHEAVY"/>
</dbReference>
<dbReference type="InterPro" id="IPR001752">
    <property type="entry name" value="Kinesin_motor_dom"/>
</dbReference>
<evidence type="ECO:0000256" key="1">
    <source>
        <dbReference type="ARBA" id="ARBA00022741"/>
    </source>
</evidence>
<dbReference type="GO" id="GO:0008017">
    <property type="term" value="F:microtubule binding"/>
    <property type="evidence" value="ECO:0007669"/>
    <property type="project" value="InterPro"/>
</dbReference>
<keyword evidence="6" id="KW-0493">Microtubule</keyword>
<name>A0A316UUW7_9BASI</name>
<proteinExistence type="inferred from homology"/>
<keyword evidence="3" id="KW-0175">Coiled coil</keyword>
<evidence type="ECO:0000256" key="5">
    <source>
        <dbReference type="PROSITE-ProRule" id="PRU00283"/>
    </source>
</evidence>
<accession>A0A316UUW7</accession>